<evidence type="ECO:0000313" key="1">
    <source>
        <dbReference type="EMBL" id="CAA0384209.1"/>
    </source>
</evidence>
<sequence length="133" mass="15440">MADEPNQENGPANIGAEMHQGITVRGKKLSQVQLLLMLTKRRCNSLTLTQIIMPWRRTPLTMTAICDLPGPVEVLARELRKRQQTYEIGEASGSYRRRRVASEIKMRFNIQRSQWVQRITSIIRVRIEPRWGL</sequence>
<accession>A0A5S9XHJ5</accession>
<gene>
    <name evidence="1" type="ORF">C24_LOCUS14400</name>
</gene>
<dbReference type="AlphaFoldDB" id="A0A5S9XHJ5"/>
<dbReference type="EMBL" id="CACSHJ010000089">
    <property type="protein sequence ID" value="CAA0384209.1"/>
    <property type="molecule type" value="Genomic_DNA"/>
</dbReference>
<dbReference type="Proteomes" id="UP000434276">
    <property type="component" value="Unassembled WGS sequence"/>
</dbReference>
<reference evidence="1 2" key="1">
    <citation type="submission" date="2019-12" db="EMBL/GenBank/DDBJ databases">
        <authorList>
            <person name="Jiao W.-B."/>
            <person name="Schneeberger K."/>
        </authorList>
    </citation>
    <scope>NUCLEOTIDE SEQUENCE [LARGE SCALE GENOMIC DNA]</scope>
    <source>
        <strain evidence="2">cv. C24</strain>
    </source>
</reference>
<proteinExistence type="predicted"/>
<name>A0A5S9XHJ5_ARATH</name>
<organism evidence="1 2">
    <name type="scientific">Arabidopsis thaliana</name>
    <name type="common">Mouse-ear cress</name>
    <dbReference type="NCBI Taxonomy" id="3702"/>
    <lineage>
        <taxon>Eukaryota</taxon>
        <taxon>Viridiplantae</taxon>
        <taxon>Streptophyta</taxon>
        <taxon>Embryophyta</taxon>
        <taxon>Tracheophyta</taxon>
        <taxon>Spermatophyta</taxon>
        <taxon>Magnoliopsida</taxon>
        <taxon>eudicotyledons</taxon>
        <taxon>Gunneridae</taxon>
        <taxon>Pentapetalae</taxon>
        <taxon>rosids</taxon>
        <taxon>malvids</taxon>
        <taxon>Brassicales</taxon>
        <taxon>Brassicaceae</taxon>
        <taxon>Camelineae</taxon>
        <taxon>Arabidopsis</taxon>
    </lineage>
</organism>
<evidence type="ECO:0000313" key="2">
    <source>
        <dbReference type="Proteomes" id="UP000434276"/>
    </source>
</evidence>
<protein>
    <submittedName>
        <fullName evidence="1">Uncharacterized protein</fullName>
    </submittedName>
</protein>